<keyword evidence="2" id="KW-1185">Reference proteome</keyword>
<dbReference type="RefSeq" id="WP_409123699.1">
    <property type="nucleotide sequence ID" value="NZ_JBJVNI010000018.1"/>
</dbReference>
<protein>
    <submittedName>
        <fullName evidence="1">Uncharacterized protein</fullName>
    </submittedName>
</protein>
<proteinExistence type="predicted"/>
<accession>A0ABW9HZ39</accession>
<sequence>MLFLFTPVARRKASSAAATKPCPAVPLWDREHAPRAFDAVARLDLGTNPMPETDEERNTHA</sequence>
<reference evidence="1 2" key="1">
    <citation type="submission" date="2024-12" db="EMBL/GenBank/DDBJ databases">
        <title>Forecasting of Potato common scab and diversities of Pathogenic streptomyces spp. in china.</title>
        <authorList>
            <person name="Handique U."/>
            <person name="Wu J."/>
        </authorList>
    </citation>
    <scope>NUCLEOTIDE SEQUENCE [LARGE SCALE GENOMIC DNA]</scope>
    <source>
        <strain evidence="1 2">ZRIMU1530</strain>
    </source>
</reference>
<dbReference type="EMBL" id="JBJVNI010000018">
    <property type="protein sequence ID" value="MFM9613016.1"/>
    <property type="molecule type" value="Genomic_DNA"/>
</dbReference>
<evidence type="ECO:0000313" key="2">
    <source>
        <dbReference type="Proteomes" id="UP001631957"/>
    </source>
</evidence>
<evidence type="ECO:0000313" key="1">
    <source>
        <dbReference type="EMBL" id="MFM9613016.1"/>
    </source>
</evidence>
<name>A0ABW9HZ39_9ACTN</name>
<organism evidence="1 2">
    <name type="scientific">Streptomyces niveiscabiei</name>
    <dbReference type="NCBI Taxonomy" id="164115"/>
    <lineage>
        <taxon>Bacteria</taxon>
        <taxon>Bacillati</taxon>
        <taxon>Actinomycetota</taxon>
        <taxon>Actinomycetes</taxon>
        <taxon>Kitasatosporales</taxon>
        <taxon>Streptomycetaceae</taxon>
        <taxon>Streptomyces</taxon>
    </lineage>
</organism>
<comment type="caution">
    <text evidence="1">The sequence shown here is derived from an EMBL/GenBank/DDBJ whole genome shotgun (WGS) entry which is preliminary data.</text>
</comment>
<gene>
    <name evidence="1" type="ORF">ACKI18_30545</name>
</gene>
<dbReference type="Proteomes" id="UP001631957">
    <property type="component" value="Unassembled WGS sequence"/>
</dbReference>